<name>A0A0F6W9W2_9BACT</name>
<protein>
    <submittedName>
        <fullName evidence="1">Uncharacterized protein</fullName>
    </submittedName>
</protein>
<keyword evidence="2" id="KW-1185">Reference proteome</keyword>
<proteinExistence type="predicted"/>
<organism evidence="1 2">
    <name type="scientific">Sandaracinus amylolyticus</name>
    <dbReference type="NCBI Taxonomy" id="927083"/>
    <lineage>
        <taxon>Bacteria</taxon>
        <taxon>Pseudomonadati</taxon>
        <taxon>Myxococcota</taxon>
        <taxon>Polyangia</taxon>
        <taxon>Polyangiales</taxon>
        <taxon>Sandaracinaceae</taxon>
        <taxon>Sandaracinus</taxon>
    </lineage>
</organism>
<gene>
    <name evidence="1" type="ORF">DB32_008260</name>
</gene>
<evidence type="ECO:0000313" key="1">
    <source>
        <dbReference type="EMBL" id="AKF11111.1"/>
    </source>
</evidence>
<dbReference type="KEGG" id="samy:DB32_008260"/>
<dbReference type="AlphaFoldDB" id="A0A0F6W9W2"/>
<sequence length="203" mass="22519">MWNLLGLRVGVPIDALRWLLERVAKSGKVKDPVLTEVPPGIRITATVDLMKTPVRASAVVYIDRMVLTPAQLRIETRLEEIWMEVQGEVQSPVAALIKSGALDLSKPGNLAKYMPLPPTVVEARENRIVVDLMKDPKIADNPMVQRILPLVTPVVTAYGLETDDDHLEVMFRPLPEGLRPAASAIRRHLVRPGIQRIRALLPG</sequence>
<dbReference type="Proteomes" id="UP000034883">
    <property type="component" value="Chromosome"/>
</dbReference>
<reference evidence="1 2" key="1">
    <citation type="submission" date="2015-03" db="EMBL/GenBank/DDBJ databases">
        <title>Genome assembly of Sandaracinus amylolyticus DSM 53668.</title>
        <authorList>
            <person name="Sharma G."/>
            <person name="Subramanian S."/>
        </authorList>
    </citation>
    <scope>NUCLEOTIDE SEQUENCE [LARGE SCALE GENOMIC DNA]</scope>
    <source>
        <strain evidence="1 2">DSM 53668</strain>
    </source>
</reference>
<accession>A0A0F6W9W2</accession>
<evidence type="ECO:0000313" key="2">
    <source>
        <dbReference type="Proteomes" id="UP000034883"/>
    </source>
</evidence>
<dbReference type="EMBL" id="CP011125">
    <property type="protein sequence ID" value="AKF11111.1"/>
    <property type="molecule type" value="Genomic_DNA"/>
</dbReference>